<evidence type="ECO:0000313" key="1">
    <source>
        <dbReference type="EMBL" id="KAJ1081804.1"/>
    </source>
</evidence>
<reference evidence="1" key="1">
    <citation type="journal article" date="2022" name="bioRxiv">
        <title>Sequencing and chromosome-scale assembly of the giantPleurodeles waltlgenome.</title>
        <authorList>
            <person name="Brown T."/>
            <person name="Elewa A."/>
            <person name="Iarovenko S."/>
            <person name="Subramanian E."/>
            <person name="Araus A.J."/>
            <person name="Petzold A."/>
            <person name="Susuki M."/>
            <person name="Suzuki K.-i.T."/>
            <person name="Hayashi T."/>
            <person name="Toyoda A."/>
            <person name="Oliveira C."/>
            <person name="Osipova E."/>
            <person name="Leigh N.D."/>
            <person name="Simon A."/>
            <person name="Yun M.H."/>
        </authorList>
    </citation>
    <scope>NUCLEOTIDE SEQUENCE</scope>
    <source>
        <strain evidence="1">20211129_DDA</strain>
        <tissue evidence="1">Liver</tissue>
    </source>
</reference>
<dbReference type="EMBL" id="JANPWB010000016">
    <property type="protein sequence ID" value="KAJ1081804.1"/>
    <property type="molecule type" value="Genomic_DNA"/>
</dbReference>
<dbReference type="Proteomes" id="UP001066276">
    <property type="component" value="Chromosome 12"/>
</dbReference>
<dbReference type="AlphaFoldDB" id="A0AAV7KTC1"/>
<name>A0AAV7KTC1_PLEWA</name>
<keyword evidence="2" id="KW-1185">Reference proteome</keyword>
<gene>
    <name evidence="1" type="ORF">NDU88_001979</name>
</gene>
<accession>A0AAV7KTC1</accession>
<proteinExistence type="predicted"/>
<sequence length="102" mass="10862">MKSGAPFPNYDRRVHTLGQAPFLTGDDSLVDSPKRTEKGTKAKVMPSHVGMTNWPDPGGFPAVAHSRPFLECGDQRSQMSCSDFSVGAQISPGQARKLGSGS</sequence>
<comment type="caution">
    <text evidence="1">The sequence shown here is derived from an EMBL/GenBank/DDBJ whole genome shotgun (WGS) entry which is preliminary data.</text>
</comment>
<organism evidence="1 2">
    <name type="scientific">Pleurodeles waltl</name>
    <name type="common">Iberian ribbed newt</name>
    <dbReference type="NCBI Taxonomy" id="8319"/>
    <lineage>
        <taxon>Eukaryota</taxon>
        <taxon>Metazoa</taxon>
        <taxon>Chordata</taxon>
        <taxon>Craniata</taxon>
        <taxon>Vertebrata</taxon>
        <taxon>Euteleostomi</taxon>
        <taxon>Amphibia</taxon>
        <taxon>Batrachia</taxon>
        <taxon>Caudata</taxon>
        <taxon>Salamandroidea</taxon>
        <taxon>Salamandridae</taxon>
        <taxon>Pleurodelinae</taxon>
        <taxon>Pleurodeles</taxon>
    </lineage>
</organism>
<evidence type="ECO:0000313" key="2">
    <source>
        <dbReference type="Proteomes" id="UP001066276"/>
    </source>
</evidence>
<protein>
    <submittedName>
        <fullName evidence="1">Uncharacterized protein</fullName>
    </submittedName>
</protein>